<dbReference type="PANTHER" id="PTHR37534">
    <property type="entry name" value="TRANSCRIPTIONAL ACTIVATOR PROTEIN UGA3"/>
    <property type="match status" value="1"/>
</dbReference>
<keyword evidence="1" id="KW-0805">Transcription regulation</keyword>
<gene>
    <name evidence="5" type="ORF">N7458_008958</name>
</gene>
<reference evidence="5" key="1">
    <citation type="submission" date="2022-12" db="EMBL/GenBank/DDBJ databases">
        <authorList>
            <person name="Petersen C."/>
        </authorList>
    </citation>
    <scope>NUCLEOTIDE SEQUENCE</scope>
    <source>
        <strain evidence="5">IBT 16125</strain>
    </source>
</reference>
<dbReference type="AlphaFoldDB" id="A0AAD6BWM8"/>
<dbReference type="GO" id="GO:0005634">
    <property type="term" value="C:nucleus"/>
    <property type="evidence" value="ECO:0007669"/>
    <property type="project" value="TreeGrafter"/>
</dbReference>
<dbReference type="CDD" id="cd00067">
    <property type="entry name" value="GAL4"/>
    <property type="match status" value="1"/>
</dbReference>
<dbReference type="InterPro" id="IPR001138">
    <property type="entry name" value="Zn2Cys6_DnaBD"/>
</dbReference>
<dbReference type="EMBL" id="JAPVEA010000008">
    <property type="protein sequence ID" value="KAJ5437960.1"/>
    <property type="molecule type" value="Genomic_DNA"/>
</dbReference>
<evidence type="ECO:0000256" key="2">
    <source>
        <dbReference type="ARBA" id="ARBA00023163"/>
    </source>
</evidence>
<keyword evidence="6" id="KW-1185">Reference proteome</keyword>
<accession>A0AAD6BWM8</accession>
<dbReference type="GeneID" id="81602583"/>
<proteinExistence type="predicted"/>
<evidence type="ECO:0000256" key="1">
    <source>
        <dbReference type="ARBA" id="ARBA00023015"/>
    </source>
</evidence>
<evidence type="ECO:0000256" key="3">
    <source>
        <dbReference type="ARBA" id="ARBA00023242"/>
    </source>
</evidence>
<name>A0AAD6BWM8_9EURO</name>
<dbReference type="GO" id="GO:0000976">
    <property type="term" value="F:transcription cis-regulatory region binding"/>
    <property type="evidence" value="ECO:0007669"/>
    <property type="project" value="TreeGrafter"/>
</dbReference>
<dbReference type="RefSeq" id="XP_056761189.1">
    <property type="nucleotide sequence ID" value="XM_056912340.1"/>
</dbReference>
<sequence length="578" mass="64697">MTDAGKQSARRLTRCRTGCDEGKPRCRNCIDRNFECQYGSQLTFLTKNAQTVQPSEVGSLPASYEVIRFVNEDPENAKDEIEEGEDEISPPPEEPQRPRQDPTGSDVGRQTESESLSELPIWSADEPSTEPPSQPAMALFSDKDESAVAGLLALGTSTTEPIGPPLSLSEFTISPPTRERSLAQVMTPVNFPDYSVTFSPGPLTQPVAVSSELSPTETLELFRHYRYEVAPWLDMCDLGQIFGIQGLQLAMVSPPVRDHVLALSQASKDLLRPFSSHSRINKSIVGNFPPDGQLDITTIAFLHVLNKAKHCITDMPSAWSLQRESHKDFLEPISANTVGRDLNSAIYWLYLRLDLGAALAADTSLQAPIPPSPPYFADGDIEPDPFGLVFSYAHRPLWLCARAIEFMHNEDPSPHLPPLHAWMQIIEELEQWYRERPQGFQPMLEIETDDQAADPSQSFPVVLFANGAGVFSNQLYHTAMLLLLHSRPRTVHIADIRSATMSPLWHAQRICSIALNNERRECWDPCLLASFLTAARRMTHESQQQEILRGFEHIRKITGWNAGELLRDLQVEWGWPEA</sequence>
<dbReference type="PANTHER" id="PTHR37534:SF4">
    <property type="entry name" value="ZN(II)2CYS6 TRANSCRIPTION FACTOR (EUROFUNG)"/>
    <property type="match status" value="1"/>
</dbReference>
<organism evidence="5 6">
    <name type="scientific">Penicillium daleae</name>
    <dbReference type="NCBI Taxonomy" id="63821"/>
    <lineage>
        <taxon>Eukaryota</taxon>
        <taxon>Fungi</taxon>
        <taxon>Dikarya</taxon>
        <taxon>Ascomycota</taxon>
        <taxon>Pezizomycotina</taxon>
        <taxon>Eurotiomycetes</taxon>
        <taxon>Eurotiomycetidae</taxon>
        <taxon>Eurotiales</taxon>
        <taxon>Aspergillaceae</taxon>
        <taxon>Penicillium</taxon>
    </lineage>
</organism>
<evidence type="ECO:0000313" key="5">
    <source>
        <dbReference type="EMBL" id="KAJ5437960.1"/>
    </source>
</evidence>
<comment type="caution">
    <text evidence="5">The sequence shown here is derived from an EMBL/GenBank/DDBJ whole genome shotgun (WGS) entry which is preliminary data.</text>
</comment>
<dbReference type="Proteomes" id="UP001213681">
    <property type="component" value="Unassembled WGS sequence"/>
</dbReference>
<feature type="region of interest" description="Disordered" evidence="4">
    <location>
        <begin position="72"/>
        <end position="137"/>
    </location>
</feature>
<reference evidence="5" key="2">
    <citation type="journal article" date="2023" name="IMA Fungus">
        <title>Comparative genomic study of the Penicillium genus elucidates a diverse pangenome and 15 lateral gene transfer events.</title>
        <authorList>
            <person name="Petersen C."/>
            <person name="Sorensen T."/>
            <person name="Nielsen M.R."/>
            <person name="Sondergaard T.E."/>
            <person name="Sorensen J.L."/>
            <person name="Fitzpatrick D.A."/>
            <person name="Frisvad J.C."/>
            <person name="Nielsen K.L."/>
        </authorList>
    </citation>
    <scope>NUCLEOTIDE SEQUENCE</scope>
    <source>
        <strain evidence="5">IBT 16125</strain>
    </source>
</reference>
<keyword evidence="2" id="KW-0804">Transcription</keyword>
<dbReference type="GO" id="GO:0045944">
    <property type="term" value="P:positive regulation of transcription by RNA polymerase II"/>
    <property type="evidence" value="ECO:0007669"/>
    <property type="project" value="TreeGrafter"/>
</dbReference>
<evidence type="ECO:0000256" key="4">
    <source>
        <dbReference type="SAM" id="MobiDB-lite"/>
    </source>
</evidence>
<evidence type="ECO:0000313" key="6">
    <source>
        <dbReference type="Proteomes" id="UP001213681"/>
    </source>
</evidence>
<protein>
    <recommendedName>
        <fullName evidence="7">Zn(2)-C6 fungal-type domain-containing protein</fullName>
    </recommendedName>
</protein>
<evidence type="ECO:0008006" key="7">
    <source>
        <dbReference type="Google" id="ProtNLM"/>
    </source>
</evidence>
<dbReference type="GO" id="GO:0008270">
    <property type="term" value="F:zinc ion binding"/>
    <property type="evidence" value="ECO:0007669"/>
    <property type="project" value="InterPro"/>
</dbReference>
<dbReference type="GO" id="GO:0000981">
    <property type="term" value="F:DNA-binding transcription factor activity, RNA polymerase II-specific"/>
    <property type="evidence" value="ECO:0007669"/>
    <property type="project" value="InterPro"/>
</dbReference>
<keyword evidence="3" id="KW-0539">Nucleus</keyword>